<feature type="chain" id="PRO_5020501830" description="Lipoprotein" evidence="1">
    <location>
        <begin position="22"/>
        <end position="194"/>
    </location>
</feature>
<keyword evidence="3" id="KW-1185">Reference proteome</keyword>
<reference evidence="2 3" key="1">
    <citation type="submission" date="2019-04" db="EMBL/GenBank/DDBJ databases">
        <authorList>
            <person name="Li Y."/>
            <person name="Wang J."/>
        </authorList>
    </citation>
    <scope>NUCLEOTIDE SEQUENCE [LARGE SCALE GENOMIC DNA]</scope>
    <source>
        <strain evidence="2 3">DSM 14668</strain>
    </source>
</reference>
<evidence type="ECO:0000313" key="3">
    <source>
        <dbReference type="Proteomes" id="UP000309215"/>
    </source>
</evidence>
<name>A0A4U1JA19_9BACT</name>
<dbReference type="Proteomes" id="UP000309215">
    <property type="component" value="Unassembled WGS sequence"/>
</dbReference>
<protein>
    <recommendedName>
        <fullName evidence="4">Lipoprotein</fullName>
    </recommendedName>
</protein>
<proteinExistence type="predicted"/>
<evidence type="ECO:0000313" key="2">
    <source>
        <dbReference type="EMBL" id="TKD03480.1"/>
    </source>
</evidence>
<dbReference type="RefSeq" id="WP_136931600.1">
    <property type="nucleotide sequence ID" value="NZ_SSMQ01000028.1"/>
</dbReference>
<evidence type="ECO:0008006" key="4">
    <source>
        <dbReference type="Google" id="ProtNLM"/>
    </source>
</evidence>
<accession>A0A4U1JA19</accession>
<comment type="caution">
    <text evidence="2">The sequence shown here is derived from an EMBL/GenBank/DDBJ whole genome shotgun (WGS) entry which is preliminary data.</text>
</comment>
<evidence type="ECO:0000256" key="1">
    <source>
        <dbReference type="SAM" id="SignalP"/>
    </source>
</evidence>
<dbReference type="EMBL" id="SSMQ01000028">
    <property type="protein sequence ID" value="TKD03480.1"/>
    <property type="molecule type" value="Genomic_DNA"/>
</dbReference>
<feature type="signal peptide" evidence="1">
    <location>
        <begin position="1"/>
        <end position="21"/>
    </location>
</feature>
<gene>
    <name evidence="2" type="ORF">E8A74_25065</name>
</gene>
<dbReference type="AlphaFoldDB" id="A0A4U1JA19"/>
<keyword evidence="1" id="KW-0732">Signal</keyword>
<dbReference type="OrthoDB" id="5507207at2"/>
<sequence length="194" mass="20534">MPRLSLSFVALALLAPASCGYEEPNMPSQEALYDEPGRPNDFFLQGSGGHVVHATIGEGTAIGPVVNVGLYAEDDGKALRGLVLGKTLSASVRGAEVEGLWGAEPLRLRVTRVEKRQHVEGLLRGRITDLWIGSEALTGTVGLCGFDLARRGHIYEGSLRCGGSMELVSVRIPETFAGWGETASAVMVAMLLTG</sequence>
<organism evidence="2 3">
    <name type="scientific">Polyangium fumosum</name>
    <dbReference type="NCBI Taxonomy" id="889272"/>
    <lineage>
        <taxon>Bacteria</taxon>
        <taxon>Pseudomonadati</taxon>
        <taxon>Myxococcota</taxon>
        <taxon>Polyangia</taxon>
        <taxon>Polyangiales</taxon>
        <taxon>Polyangiaceae</taxon>
        <taxon>Polyangium</taxon>
    </lineage>
</organism>